<dbReference type="GO" id="GO:0005384">
    <property type="term" value="F:manganese ion transmembrane transporter activity"/>
    <property type="evidence" value="ECO:0007669"/>
    <property type="project" value="InterPro"/>
</dbReference>
<protein>
    <submittedName>
        <fullName evidence="6">GMP synthase</fullName>
    </submittedName>
</protein>
<feature type="transmembrane region" description="Helical" evidence="5">
    <location>
        <begin position="175"/>
        <end position="194"/>
    </location>
</feature>
<evidence type="ECO:0000256" key="3">
    <source>
        <dbReference type="ARBA" id="ARBA00022989"/>
    </source>
</evidence>
<keyword evidence="7" id="KW-1185">Reference proteome</keyword>
<name>A0A845LZR6_9RHOB</name>
<proteinExistence type="predicted"/>
<comment type="caution">
    <text evidence="6">The sequence shown here is derived from an EMBL/GenBank/DDBJ whole genome shotgun (WGS) entry which is preliminary data.</text>
</comment>
<accession>A0A845LZR6</accession>
<evidence type="ECO:0000256" key="2">
    <source>
        <dbReference type="ARBA" id="ARBA00022692"/>
    </source>
</evidence>
<comment type="subcellular location">
    <subcellularLocation>
        <location evidence="1">Endomembrane system</location>
        <topology evidence="1">Multi-pass membrane protein</topology>
    </subcellularLocation>
</comment>
<feature type="transmembrane region" description="Helical" evidence="5">
    <location>
        <begin position="206"/>
        <end position="225"/>
    </location>
</feature>
<evidence type="ECO:0000313" key="7">
    <source>
        <dbReference type="Proteomes" id="UP000467322"/>
    </source>
</evidence>
<dbReference type="EMBL" id="WTUX01000011">
    <property type="protein sequence ID" value="MZR13285.1"/>
    <property type="molecule type" value="Genomic_DNA"/>
</dbReference>
<organism evidence="6 7">
    <name type="scientific">Maritimibacter harenae</name>
    <dbReference type="NCBI Taxonomy" id="2606218"/>
    <lineage>
        <taxon>Bacteria</taxon>
        <taxon>Pseudomonadati</taxon>
        <taxon>Pseudomonadota</taxon>
        <taxon>Alphaproteobacteria</taxon>
        <taxon>Rhodobacterales</taxon>
        <taxon>Roseobacteraceae</taxon>
        <taxon>Maritimibacter</taxon>
    </lineage>
</organism>
<dbReference type="Pfam" id="PF01988">
    <property type="entry name" value="VIT1"/>
    <property type="match status" value="1"/>
</dbReference>
<keyword evidence="4 5" id="KW-0472">Membrane</keyword>
<evidence type="ECO:0000256" key="5">
    <source>
        <dbReference type="SAM" id="Phobius"/>
    </source>
</evidence>
<evidence type="ECO:0000256" key="4">
    <source>
        <dbReference type="ARBA" id="ARBA00023136"/>
    </source>
</evidence>
<dbReference type="PANTHER" id="PTHR31851">
    <property type="entry name" value="FE(2+)/MN(2+) TRANSPORTER PCL1"/>
    <property type="match status" value="1"/>
</dbReference>
<sequence>MARRGALARIFLRQLTYGGNDGIVTTFAIVAGFAGAEAQGTAGIASVAVLVFGVANLIADAASMGLGEFLSDRSTRALYRDRTAKLRDEGPAVAERELVATLTAQGLDTETAQRAAAAIATDPHLAADVTLRYSAEAEAPGAARPLLRGTVTFSSFVVFGLIPIIPFFVAPDHPSTFMVSAVATLAALTLLGALRWRTTHEHALRAIGETVILGGFCAALAYGAGNVMAGFGGG</sequence>
<evidence type="ECO:0000256" key="1">
    <source>
        <dbReference type="ARBA" id="ARBA00004127"/>
    </source>
</evidence>
<feature type="transmembrane region" description="Helical" evidence="5">
    <location>
        <begin position="151"/>
        <end position="169"/>
    </location>
</feature>
<keyword evidence="3 5" id="KW-1133">Transmembrane helix</keyword>
<dbReference type="AlphaFoldDB" id="A0A845LZR6"/>
<reference evidence="6 7" key="1">
    <citation type="submission" date="2019-12" db="EMBL/GenBank/DDBJ databases">
        <title>Maritimibacter sp. nov. sp. isolated from sea sand.</title>
        <authorList>
            <person name="Kim J."/>
            <person name="Jeong S.E."/>
            <person name="Jung H.S."/>
            <person name="Jeon C.O."/>
        </authorList>
    </citation>
    <scope>NUCLEOTIDE SEQUENCE [LARGE SCALE GENOMIC DNA]</scope>
    <source>
        <strain evidence="6 7">DP07</strain>
    </source>
</reference>
<dbReference type="RefSeq" id="WP_161351382.1">
    <property type="nucleotide sequence ID" value="NZ_WTUX01000011.1"/>
</dbReference>
<keyword evidence="2 5" id="KW-0812">Transmembrane</keyword>
<dbReference type="Proteomes" id="UP000467322">
    <property type="component" value="Unassembled WGS sequence"/>
</dbReference>
<dbReference type="InterPro" id="IPR008217">
    <property type="entry name" value="Ccc1_fam"/>
</dbReference>
<dbReference type="GO" id="GO:0030026">
    <property type="term" value="P:intracellular manganese ion homeostasis"/>
    <property type="evidence" value="ECO:0007669"/>
    <property type="project" value="InterPro"/>
</dbReference>
<gene>
    <name evidence="6" type="ORF">GQE99_09665</name>
</gene>
<dbReference type="GO" id="GO:0012505">
    <property type="term" value="C:endomembrane system"/>
    <property type="evidence" value="ECO:0007669"/>
    <property type="project" value="UniProtKB-SubCell"/>
</dbReference>
<evidence type="ECO:0000313" key="6">
    <source>
        <dbReference type="EMBL" id="MZR13285.1"/>
    </source>
</evidence>